<dbReference type="Pfam" id="PF08486">
    <property type="entry name" value="SpoIID"/>
    <property type="match status" value="1"/>
</dbReference>
<dbReference type="EMBL" id="VTES01000003">
    <property type="protein sequence ID" value="TYS64003.1"/>
    <property type="molecule type" value="Genomic_DNA"/>
</dbReference>
<dbReference type="RefSeq" id="WP_148949868.1">
    <property type="nucleotide sequence ID" value="NZ_VTES01000003.1"/>
</dbReference>
<dbReference type="InterPro" id="IPR051922">
    <property type="entry name" value="Bact_Sporulation_Assoc"/>
</dbReference>
<organism evidence="2 3">
    <name type="scientific">Bacillus infantis</name>
    <dbReference type="NCBI Taxonomy" id="324767"/>
    <lineage>
        <taxon>Bacteria</taxon>
        <taxon>Bacillati</taxon>
        <taxon>Bacillota</taxon>
        <taxon>Bacilli</taxon>
        <taxon>Bacillales</taxon>
        <taxon>Bacillaceae</taxon>
        <taxon>Bacillus</taxon>
    </lineage>
</organism>
<evidence type="ECO:0000259" key="1">
    <source>
        <dbReference type="Pfam" id="PF08486"/>
    </source>
</evidence>
<dbReference type="Proteomes" id="UP000323732">
    <property type="component" value="Unassembled WGS sequence"/>
</dbReference>
<dbReference type="GO" id="GO:0030288">
    <property type="term" value="C:outer membrane-bounded periplasmic space"/>
    <property type="evidence" value="ECO:0007669"/>
    <property type="project" value="TreeGrafter"/>
</dbReference>
<dbReference type="InterPro" id="IPR013693">
    <property type="entry name" value="SpoIID/LytB_N"/>
</dbReference>
<accession>A0A5D4SL72</accession>
<evidence type="ECO:0000313" key="3">
    <source>
        <dbReference type="Proteomes" id="UP000323732"/>
    </source>
</evidence>
<dbReference type="NCBIfam" id="TIGR02870">
    <property type="entry name" value="spore_II_D"/>
    <property type="match status" value="1"/>
</dbReference>
<protein>
    <submittedName>
        <fullName evidence="2">Stage II sporulation protein D</fullName>
    </submittedName>
</protein>
<evidence type="ECO:0000313" key="2">
    <source>
        <dbReference type="EMBL" id="TYS64003.1"/>
    </source>
</evidence>
<comment type="caution">
    <text evidence="2">The sequence shown here is derived from an EMBL/GenBank/DDBJ whole genome shotgun (WGS) entry which is preliminary data.</text>
</comment>
<dbReference type="GO" id="GO:0030435">
    <property type="term" value="P:sporulation resulting in formation of a cellular spore"/>
    <property type="evidence" value="ECO:0007669"/>
    <property type="project" value="InterPro"/>
</dbReference>
<gene>
    <name evidence="2" type="primary">spoIID</name>
    <name evidence="2" type="ORF">FZD47_10915</name>
</gene>
<sequence length="342" mass="37605">MIKFKPILLLSALLLVTTLMIPTLLVLPFKDAKVSGKLGEELQQQEEPPAAAKPAGPAIDVSVYRTMAKKVETLPLEEYVVGVVASEMPADFEKEALKAQALTARTYIVRQMMGKVTEGLPDGAIVTDTENHQVYKNEAELKKLWKENYSWKIKKIKEAVSETSGQILTYEGKPIEAQFFSTANGYTESSEEVWSNAMPYLKSVESPWDVGTPKYQAQKEITVAEFEAKLGVKLPADNTIGTVIERTAGKRVGKVDINGKILEGTTIRTDLGLRSTDFTWERKGNHIVITTKGFGHGVGMSQYGANGMAAEGKTFKDIVTYYYKGVEIASADQALTKITAKK</sequence>
<dbReference type="InterPro" id="IPR014225">
    <property type="entry name" value="Spore_II_D_firmicutes"/>
</dbReference>
<reference evidence="2 3" key="1">
    <citation type="submission" date="2019-08" db="EMBL/GenBank/DDBJ databases">
        <title>Bacillus genomes from the desert of Cuatro Cienegas, Coahuila.</title>
        <authorList>
            <person name="Olmedo-Alvarez G."/>
        </authorList>
    </citation>
    <scope>NUCLEOTIDE SEQUENCE [LARGE SCALE GENOMIC DNA]</scope>
    <source>
        <strain evidence="2 3">CH37_1T</strain>
    </source>
</reference>
<dbReference type="InterPro" id="IPR013486">
    <property type="entry name" value="SpoIID/LytB"/>
</dbReference>
<proteinExistence type="predicted"/>
<dbReference type="NCBIfam" id="TIGR02669">
    <property type="entry name" value="SpoIID_LytB"/>
    <property type="match status" value="1"/>
</dbReference>
<dbReference type="PANTHER" id="PTHR30032:SF4">
    <property type="entry name" value="AMIDASE ENHANCER"/>
    <property type="match status" value="1"/>
</dbReference>
<dbReference type="PANTHER" id="PTHR30032">
    <property type="entry name" value="N-ACETYLMURAMOYL-L-ALANINE AMIDASE-RELATED"/>
    <property type="match status" value="1"/>
</dbReference>
<name>A0A5D4SL72_9BACI</name>
<feature type="domain" description="Sporulation stage II protein D amidase enhancer LytB N-terminal" evidence="1">
    <location>
        <begin position="65"/>
        <end position="170"/>
    </location>
</feature>
<dbReference type="AlphaFoldDB" id="A0A5D4SL72"/>